<protein>
    <submittedName>
        <fullName evidence="2">Uncharacterized protein</fullName>
    </submittedName>
</protein>
<feature type="transmembrane region" description="Helical" evidence="1">
    <location>
        <begin position="28"/>
        <end position="44"/>
    </location>
</feature>
<reference evidence="2 3" key="1">
    <citation type="journal article" date="2011" name="Front. Microbiol.">
        <title>Genomic signatures of strain selection and enhancement in Bacillus atrophaeus var. globigii, a historical biowarfare simulant.</title>
        <authorList>
            <person name="Gibbons H.S."/>
            <person name="Broomall S.M."/>
            <person name="McNew L.A."/>
            <person name="Daligault H."/>
            <person name="Chapman C."/>
            <person name="Bruce D."/>
            <person name="Karavis M."/>
            <person name="Krepps M."/>
            <person name="McGregor P.A."/>
            <person name="Hong C."/>
            <person name="Park K.H."/>
            <person name="Akmal A."/>
            <person name="Feldman A."/>
            <person name="Lin J.S."/>
            <person name="Chang W.E."/>
            <person name="Higgs B.W."/>
            <person name="Demirev P."/>
            <person name="Lindquist J."/>
            <person name="Liem A."/>
            <person name="Fochler E."/>
            <person name="Read T.D."/>
            <person name="Tapia R."/>
            <person name="Johnson S."/>
            <person name="Bishop-Lilly K.A."/>
            <person name="Detter C."/>
            <person name="Han C."/>
            <person name="Sozhamannan S."/>
            <person name="Rosenzweig C.N."/>
            <person name="Skowronski E.W."/>
        </authorList>
    </citation>
    <scope>NUCLEOTIDE SEQUENCE [LARGE SCALE GENOMIC DNA]</scope>
    <source>
        <strain evidence="2 3">Y4G10-17</strain>
    </source>
</reference>
<dbReference type="Proteomes" id="UP000287823">
    <property type="component" value="Unassembled WGS sequence"/>
</dbReference>
<keyword evidence="1" id="KW-0472">Membrane</keyword>
<accession>A0A432WJK0</accession>
<keyword evidence="1" id="KW-0812">Transmembrane</keyword>
<keyword evidence="1" id="KW-1133">Transmembrane helix</keyword>
<name>A0A432WJK0_9GAMM</name>
<dbReference type="AlphaFoldDB" id="A0A432WJK0"/>
<feature type="transmembrane region" description="Helical" evidence="1">
    <location>
        <begin position="97"/>
        <end position="120"/>
    </location>
</feature>
<evidence type="ECO:0000256" key="1">
    <source>
        <dbReference type="SAM" id="Phobius"/>
    </source>
</evidence>
<comment type="caution">
    <text evidence="2">The sequence shown here is derived from an EMBL/GenBank/DDBJ whole genome shotgun (WGS) entry which is preliminary data.</text>
</comment>
<dbReference type="EMBL" id="PIPO01000002">
    <property type="protein sequence ID" value="RUO33877.1"/>
    <property type="molecule type" value="Genomic_DNA"/>
</dbReference>
<keyword evidence="3" id="KW-1185">Reference proteome</keyword>
<evidence type="ECO:0000313" key="2">
    <source>
        <dbReference type="EMBL" id="RUO33877.1"/>
    </source>
</evidence>
<evidence type="ECO:0000313" key="3">
    <source>
        <dbReference type="Proteomes" id="UP000287823"/>
    </source>
</evidence>
<feature type="transmembrane region" description="Helical" evidence="1">
    <location>
        <begin position="64"/>
        <end position="85"/>
    </location>
</feature>
<sequence length="217" mass="25013">MEVKEASMTDQRMNKTQGSNAKADGQRLLWLALAMVALTIPLWYEIALQPGTYVFAWRWTEQQVLIESIVSVLHLIVVIAGVVMLKRAVGDMPQWPLIRIGAWVWAGLVGLLALFAIIMFQVSDDTVLESIEGEGYRINAVRSGGEVAERTQINVVFSCNHTLLYKNILYLDRLATVNEVDMNIDEDELHIRYRWDERMVQEERYSISDFYRQCREE</sequence>
<organism evidence="2 3">
    <name type="scientific">Aliidiomarina soli</name>
    <dbReference type="NCBI Taxonomy" id="1928574"/>
    <lineage>
        <taxon>Bacteria</taxon>
        <taxon>Pseudomonadati</taxon>
        <taxon>Pseudomonadota</taxon>
        <taxon>Gammaproteobacteria</taxon>
        <taxon>Alteromonadales</taxon>
        <taxon>Idiomarinaceae</taxon>
        <taxon>Aliidiomarina</taxon>
    </lineage>
</organism>
<proteinExistence type="predicted"/>
<gene>
    <name evidence="2" type="ORF">CWE14_05310</name>
</gene>